<dbReference type="STRING" id="1121391.SAMN02745206_02823"/>
<evidence type="ECO:0000256" key="5">
    <source>
        <dbReference type="ARBA" id="ARBA00022553"/>
    </source>
</evidence>
<evidence type="ECO:0000256" key="1">
    <source>
        <dbReference type="ARBA" id="ARBA00000085"/>
    </source>
</evidence>
<keyword evidence="7 14" id="KW-0812">Transmembrane</keyword>
<name>A0A1M5F7J9_9BACT</name>
<sequence length="552" mass="61609">MDKDYSLLRLKLIAVTLGFSLIPLFLVGTSLYVQFDRAYSARVKETLRTVAEDRRHALDLFFDERISQLTTLAYTHTLDELVRSSVLQDLFELIQRRSKYYVDLGVIDQNGDHLAYAGPYPLLGVNYREAPWFQSVMQRGVHISDVFLGVRKVPHFVIAVLRWEGARCWVLRATINTDLFESMVRAAQVGKGGEAYLVNEKNILQTASRFHGQVLTEAPTPNLARFRGTRLLDEELPRGRMLMAATWLRNVPWMLVVLEDPREELLPILETRSLALGLMVLSICAVVGGTVFVVRLVIAQLVESDRQKAALDANLLQTSKMAALGRLAAGIAHEINNPLAVIQEKAGWIHDLLEEEDVQASENFREFAEAVGKIEQHVDRARKVTHRLLGFARRMEPVRQPVDVNRLVEETLQFLENEALHRNIRIHVERDPSAPEVVSDGAQLQQVLLNILNNAIDAVGRDGQVWVTTQFDPAAREVRVQVADSGPGIPSEILGKIFDPFFTTKKLGSGTGLGLSICHSILTNLGGRIEAANRAEGGAVFTVSVPVNDLRA</sequence>
<evidence type="ECO:0000259" key="15">
    <source>
        <dbReference type="PROSITE" id="PS50109"/>
    </source>
</evidence>
<dbReference type="Proteomes" id="UP000184076">
    <property type="component" value="Unassembled WGS sequence"/>
</dbReference>
<dbReference type="InterPro" id="IPR036890">
    <property type="entry name" value="HATPase_C_sf"/>
</dbReference>
<evidence type="ECO:0000256" key="2">
    <source>
        <dbReference type="ARBA" id="ARBA00004651"/>
    </source>
</evidence>
<proteinExistence type="predicted"/>
<dbReference type="GO" id="GO:0005886">
    <property type="term" value="C:plasma membrane"/>
    <property type="evidence" value="ECO:0007669"/>
    <property type="project" value="UniProtKB-SubCell"/>
</dbReference>
<dbReference type="InterPro" id="IPR033479">
    <property type="entry name" value="dCache_1"/>
</dbReference>
<evidence type="ECO:0000256" key="10">
    <source>
        <dbReference type="ARBA" id="ARBA00022840"/>
    </source>
</evidence>
<keyword evidence="6" id="KW-0808">Transferase</keyword>
<feature type="transmembrane region" description="Helical" evidence="14">
    <location>
        <begin position="12"/>
        <end position="33"/>
    </location>
</feature>
<dbReference type="InterPro" id="IPR003661">
    <property type="entry name" value="HisK_dim/P_dom"/>
</dbReference>
<dbReference type="EC" id="2.7.13.3" evidence="3"/>
<dbReference type="CDD" id="cd00082">
    <property type="entry name" value="HisKA"/>
    <property type="match status" value="1"/>
</dbReference>
<dbReference type="Pfam" id="PF02743">
    <property type="entry name" value="dCache_1"/>
    <property type="match status" value="1"/>
</dbReference>
<dbReference type="SMART" id="SM00387">
    <property type="entry name" value="HATPase_c"/>
    <property type="match status" value="1"/>
</dbReference>
<keyword evidence="4" id="KW-1003">Cell membrane</keyword>
<dbReference type="Pfam" id="PF00512">
    <property type="entry name" value="HisKA"/>
    <property type="match status" value="1"/>
</dbReference>
<keyword evidence="9 16" id="KW-0418">Kinase</keyword>
<gene>
    <name evidence="16" type="ORF">SAMN02745206_02823</name>
</gene>
<evidence type="ECO:0000256" key="12">
    <source>
        <dbReference type="ARBA" id="ARBA00023012"/>
    </source>
</evidence>
<evidence type="ECO:0000256" key="7">
    <source>
        <dbReference type="ARBA" id="ARBA00022692"/>
    </source>
</evidence>
<dbReference type="InterPro" id="IPR003594">
    <property type="entry name" value="HATPase_dom"/>
</dbReference>
<dbReference type="SUPFAM" id="SSF55874">
    <property type="entry name" value="ATPase domain of HSP90 chaperone/DNA topoisomerase II/histidine kinase"/>
    <property type="match status" value="1"/>
</dbReference>
<evidence type="ECO:0000313" key="17">
    <source>
        <dbReference type="Proteomes" id="UP000184076"/>
    </source>
</evidence>
<dbReference type="EMBL" id="FQVB01000030">
    <property type="protein sequence ID" value="SHF87580.1"/>
    <property type="molecule type" value="Genomic_DNA"/>
</dbReference>
<dbReference type="OrthoDB" id="9777714at2"/>
<evidence type="ECO:0000256" key="4">
    <source>
        <dbReference type="ARBA" id="ARBA00022475"/>
    </source>
</evidence>
<dbReference type="PROSITE" id="PS50109">
    <property type="entry name" value="HIS_KIN"/>
    <property type="match status" value="1"/>
</dbReference>
<accession>A0A1M5F7J9</accession>
<keyword evidence="5" id="KW-0597">Phosphoprotein</keyword>
<reference evidence="17" key="1">
    <citation type="submission" date="2016-11" db="EMBL/GenBank/DDBJ databases">
        <authorList>
            <person name="Varghese N."/>
            <person name="Submissions S."/>
        </authorList>
    </citation>
    <scope>NUCLEOTIDE SEQUENCE [LARGE SCALE GENOMIC DNA]</scope>
    <source>
        <strain evidence="17">DSM 9756</strain>
    </source>
</reference>
<dbReference type="InterPro" id="IPR005467">
    <property type="entry name" value="His_kinase_dom"/>
</dbReference>
<dbReference type="PANTHER" id="PTHR43065:SF10">
    <property type="entry name" value="PEROXIDE STRESS-ACTIVATED HISTIDINE KINASE MAK3"/>
    <property type="match status" value="1"/>
</dbReference>
<evidence type="ECO:0000256" key="9">
    <source>
        <dbReference type="ARBA" id="ARBA00022777"/>
    </source>
</evidence>
<dbReference type="GO" id="GO:0005524">
    <property type="term" value="F:ATP binding"/>
    <property type="evidence" value="ECO:0007669"/>
    <property type="project" value="UniProtKB-KW"/>
</dbReference>
<dbReference type="GO" id="GO:0000155">
    <property type="term" value="F:phosphorelay sensor kinase activity"/>
    <property type="evidence" value="ECO:0007669"/>
    <property type="project" value="InterPro"/>
</dbReference>
<dbReference type="Gene3D" id="3.30.450.20">
    <property type="entry name" value="PAS domain"/>
    <property type="match status" value="1"/>
</dbReference>
<feature type="domain" description="Histidine kinase" evidence="15">
    <location>
        <begin position="330"/>
        <end position="549"/>
    </location>
</feature>
<evidence type="ECO:0000256" key="8">
    <source>
        <dbReference type="ARBA" id="ARBA00022741"/>
    </source>
</evidence>
<dbReference type="InterPro" id="IPR036097">
    <property type="entry name" value="HisK_dim/P_sf"/>
</dbReference>
<evidence type="ECO:0000256" key="3">
    <source>
        <dbReference type="ARBA" id="ARBA00012438"/>
    </source>
</evidence>
<comment type="catalytic activity">
    <reaction evidence="1">
        <text>ATP + protein L-histidine = ADP + protein N-phospho-L-histidine.</text>
        <dbReference type="EC" id="2.7.13.3"/>
    </reaction>
</comment>
<keyword evidence="12" id="KW-0902">Two-component regulatory system</keyword>
<dbReference type="InterPro" id="IPR004358">
    <property type="entry name" value="Sig_transdc_His_kin-like_C"/>
</dbReference>
<dbReference type="PANTHER" id="PTHR43065">
    <property type="entry name" value="SENSOR HISTIDINE KINASE"/>
    <property type="match status" value="1"/>
</dbReference>
<keyword evidence="10" id="KW-0067">ATP-binding</keyword>
<organism evidence="16 17">
    <name type="scientific">Desulfacinum infernum DSM 9756</name>
    <dbReference type="NCBI Taxonomy" id="1121391"/>
    <lineage>
        <taxon>Bacteria</taxon>
        <taxon>Pseudomonadati</taxon>
        <taxon>Thermodesulfobacteriota</taxon>
        <taxon>Syntrophobacteria</taxon>
        <taxon>Syntrophobacterales</taxon>
        <taxon>Syntrophobacteraceae</taxon>
        <taxon>Desulfacinum</taxon>
    </lineage>
</organism>
<dbReference type="Gene3D" id="3.30.565.10">
    <property type="entry name" value="Histidine kinase-like ATPase, C-terminal domain"/>
    <property type="match status" value="1"/>
</dbReference>
<dbReference type="SUPFAM" id="SSF47384">
    <property type="entry name" value="Homodimeric domain of signal transducing histidine kinase"/>
    <property type="match status" value="1"/>
</dbReference>
<dbReference type="Pfam" id="PF02518">
    <property type="entry name" value="HATPase_c"/>
    <property type="match status" value="1"/>
</dbReference>
<keyword evidence="8" id="KW-0547">Nucleotide-binding</keyword>
<keyword evidence="17" id="KW-1185">Reference proteome</keyword>
<feature type="transmembrane region" description="Helical" evidence="14">
    <location>
        <begin position="274"/>
        <end position="298"/>
    </location>
</feature>
<evidence type="ECO:0000256" key="6">
    <source>
        <dbReference type="ARBA" id="ARBA00022679"/>
    </source>
</evidence>
<protein>
    <recommendedName>
        <fullName evidence="3">histidine kinase</fullName>
        <ecNumber evidence="3">2.7.13.3</ecNumber>
    </recommendedName>
</protein>
<dbReference type="RefSeq" id="WP_073040610.1">
    <property type="nucleotide sequence ID" value="NZ_FQVB01000030.1"/>
</dbReference>
<dbReference type="PRINTS" id="PR00344">
    <property type="entry name" value="BCTRLSENSOR"/>
</dbReference>
<comment type="subcellular location">
    <subcellularLocation>
        <location evidence="2">Cell membrane</location>
        <topology evidence="2">Multi-pass membrane protein</topology>
    </subcellularLocation>
</comment>
<evidence type="ECO:0000313" key="16">
    <source>
        <dbReference type="EMBL" id="SHF87580.1"/>
    </source>
</evidence>
<dbReference type="SMART" id="SM00388">
    <property type="entry name" value="HisKA"/>
    <property type="match status" value="1"/>
</dbReference>
<dbReference type="AlphaFoldDB" id="A0A1M5F7J9"/>
<evidence type="ECO:0000256" key="14">
    <source>
        <dbReference type="SAM" id="Phobius"/>
    </source>
</evidence>
<dbReference type="Gene3D" id="1.10.287.130">
    <property type="match status" value="1"/>
</dbReference>
<keyword evidence="13 14" id="KW-0472">Membrane</keyword>
<evidence type="ECO:0000256" key="13">
    <source>
        <dbReference type="ARBA" id="ARBA00023136"/>
    </source>
</evidence>
<evidence type="ECO:0000256" key="11">
    <source>
        <dbReference type="ARBA" id="ARBA00022989"/>
    </source>
</evidence>
<keyword evidence="11 14" id="KW-1133">Transmembrane helix</keyword>